<evidence type="ECO:0000313" key="2">
    <source>
        <dbReference type="EMBL" id="GMH25254.1"/>
    </source>
</evidence>
<organism evidence="2 3">
    <name type="scientific">Nepenthes gracilis</name>
    <name type="common">Slender pitcher plant</name>
    <dbReference type="NCBI Taxonomy" id="150966"/>
    <lineage>
        <taxon>Eukaryota</taxon>
        <taxon>Viridiplantae</taxon>
        <taxon>Streptophyta</taxon>
        <taxon>Embryophyta</taxon>
        <taxon>Tracheophyta</taxon>
        <taxon>Spermatophyta</taxon>
        <taxon>Magnoliopsida</taxon>
        <taxon>eudicotyledons</taxon>
        <taxon>Gunneridae</taxon>
        <taxon>Pentapetalae</taxon>
        <taxon>Caryophyllales</taxon>
        <taxon>Nepenthaceae</taxon>
        <taxon>Nepenthes</taxon>
    </lineage>
</organism>
<dbReference type="EMBL" id="BSYO01000029">
    <property type="protein sequence ID" value="GMH25254.1"/>
    <property type="molecule type" value="Genomic_DNA"/>
</dbReference>
<comment type="caution">
    <text evidence="2">The sequence shown here is derived from an EMBL/GenBank/DDBJ whole genome shotgun (WGS) entry which is preliminary data.</text>
</comment>
<reference evidence="2" key="1">
    <citation type="submission" date="2023-05" db="EMBL/GenBank/DDBJ databases">
        <title>Nepenthes gracilis genome sequencing.</title>
        <authorList>
            <person name="Fukushima K."/>
        </authorList>
    </citation>
    <scope>NUCLEOTIDE SEQUENCE</scope>
    <source>
        <strain evidence="2">SING2019-196</strain>
    </source>
</reference>
<keyword evidence="3" id="KW-1185">Reference proteome</keyword>
<proteinExistence type="predicted"/>
<dbReference type="Proteomes" id="UP001279734">
    <property type="component" value="Unassembled WGS sequence"/>
</dbReference>
<protein>
    <submittedName>
        <fullName evidence="2">Uncharacterized protein</fullName>
    </submittedName>
</protein>
<evidence type="ECO:0000313" key="3">
    <source>
        <dbReference type="Proteomes" id="UP001279734"/>
    </source>
</evidence>
<dbReference type="AlphaFoldDB" id="A0AAD3T9Q5"/>
<evidence type="ECO:0000256" key="1">
    <source>
        <dbReference type="SAM" id="MobiDB-lite"/>
    </source>
</evidence>
<feature type="region of interest" description="Disordered" evidence="1">
    <location>
        <begin position="96"/>
        <end position="146"/>
    </location>
</feature>
<feature type="compositionally biased region" description="Low complexity" evidence="1">
    <location>
        <begin position="96"/>
        <end position="115"/>
    </location>
</feature>
<accession>A0AAD3T9Q5</accession>
<sequence length="146" mass="15670">MFEVGFRYASLAPSMGSAYEKPTTKNLHKLSLSPFASTMVNTRAQASDPARDAANPDQGHAADVLVNGATGEVPPPYIQQLVEQMQDNNRLLQLLCEQKEQQQQTAPPAVIPAPATKKGGQRKKKPANRPRKAGNNLAPASSRVPG</sequence>
<feature type="compositionally biased region" description="Basic residues" evidence="1">
    <location>
        <begin position="119"/>
        <end position="132"/>
    </location>
</feature>
<name>A0AAD3T9Q5_NEPGR</name>
<gene>
    <name evidence="2" type="ORF">Nepgr_027097</name>
</gene>